<evidence type="ECO:0000313" key="3">
    <source>
        <dbReference type="Proteomes" id="UP000816034"/>
    </source>
</evidence>
<dbReference type="EMBL" id="PYSW02000006">
    <property type="protein sequence ID" value="KAG2392037.1"/>
    <property type="molecule type" value="Genomic_DNA"/>
</dbReference>
<dbReference type="AlphaFoldDB" id="A0AA88H2G6"/>
<accession>A0AA88H2G6</accession>
<proteinExistence type="predicted"/>
<feature type="compositionally biased region" description="Low complexity" evidence="1">
    <location>
        <begin position="9"/>
        <end position="24"/>
    </location>
</feature>
<evidence type="ECO:0000313" key="2">
    <source>
        <dbReference type="EMBL" id="KAG2392037.1"/>
    </source>
</evidence>
<feature type="compositionally biased region" description="Basic residues" evidence="1">
    <location>
        <begin position="25"/>
        <end position="38"/>
    </location>
</feature>
<protein>
    <submittedName>
        <fullName evidence="2">Uncharacterized protein</fullName>
    </submittedName>
</protein>
<feature type="region of interest" description="Disordered" evidence="1">
    <location>
        <begin position="402"/>
        <end position="432"/>
    </location>
</feature>
<name>A0AA88H2G6_NAELO</name>
<evidence type="ECO:0000256" key="1">
    <source>
        <dbReference type="SAM" id="MobiDB-lite"/>
    </source>
</evidence>
<reference evidence="2 3" key="1">
    <citation type="journal article" date="2018" name="BMC Genomics">
        <title>The genome of Naegleria lovaniensis, the basis for a comparative approach to unravel pathogenicity factors of the human pathogenic amoeba N. fowleri.</title>
        <authorList>
            <person name="Liechti N."/>
            <person name="Schurch N."/>
            <person name="Bruggmann R."/>
            <person name="Wittwer M."/>
        </authorList>
    </citation>
    <scope>NUCLEOTIDE SEQUENCE [LARGE SCALE GENOMIC DNA]</scope>
    <source>
        <strain evidence="2 3">ATCC 30569</strain>
    </source>
</reference>
<dbReference type="GeneID" id="68105975"/>
<comment type="caution">
    <text evidence="2">The sequence shown here is derived from an EMBL/GenBank/DDBJ whole genome shotgun (WGS) entry which is preliminary data.</text>
</comment>
<feature type="region of interest" description="Disordered" evidence="1">
    <location>
        <begin position="1"/>
        <end position="56"/>
    </location>
</feature>
<sequence>MSPHESTKKSQSSSSSSSSASSGKKPSKYHIKNKRHQQHQSARSNKHFMITGQMSGTGFRRRIATVNDEEVDQEELLAIQQEEQMKRLKYGKRQLLDNSFRFKTEEEDEDEKTPQAEEKKMKAKLQHELNRMEKETMMMISNSVTLTQTFGSATSRGLLEWEETEKEDYSTTYDTIMRTLFYLDQAELAKQIKNPQISLEERLDLIDICGRTESTLPTMENNHIHETFDNQSTKKDFIPIGQFLSGAIDVTSMERNDHVQYTDDDEASLSDDDETQEKIPSFENVDNIEHVEGVTIGSSDDVNACNIIEMKEQTPIDILDEIVQESEKPSVTQRNNMVLNTSTPTISSTKSEPVKIIDTADDVLDDLLSLSQNTPSNVSPSITNIFTQSNNTRSTTVIKTVSTETPKPTNLPVTPPKEETKELDEWLDDLIN</sequence>
<gene>
    <name evidence="2" type="ORF">C9374_013522</name>
</gene>
<dbReference type="Proteomes" id="UP000816034">
    <property type="component" value="Unassembled WGS sequence"/>
</dbReference>
<feature type="compositionally biased region" description="Polar residues" evidence="1">
    <location>
        <begin position="402"/>
        <end position="412"/>
    </location>
</feature>
<keyword evidence="3" id="KW-1185">Reference proteome</keyword>
<organism evidence="2 3">
    <name type="scientific">Naegleria lovaniensis</name>
    <name type="common">Amoeba</name>
    <dbReference type="NCBI Taxonomy" id="51637"/>
    <lineage>
        <taxon>Eukaryota</taxon>
        <taxon>Discoba</taxon>
        <taxon>Heterolobosea</taxon>
        <taxon>Tetramitia</taxon>
        <taxon>Eutetramitia</taxon>
        <taxon>Vahlkampfiidae</taxon>
        <taxon>Naegleria</taxon>
    </lineage>
</organism>
<dbReference type="RefSeq" id="XP_044553931.1">
    <property type="nucleotide sequence ID" value="XM_044689408.1"/>
</dbReference>